<accession>A0A9X2PKS3</accession>
<dbReference type="EMBL" id="JANTHZ010000015">
    <property type="protein sequence ID" value="MCS0497880.1"/>
    <property type="molecule type" value="Genomic_DNA"/>
</dbReference>
<proteinExistence type="predicted"/>
<evidence type="ECO:0000313" key="3">
    <source>
        <dbReference type="Proteomes" id="UP001151088"/>
    </source>
</evidence>
<comment type="caution">
    <text evidence="2">The sequence shown here is derived from an EMBL/GenBank/DDBJ whole genome shotgun (WGS) entry which is preliminary data.</text>
</comment>
<protein>
    <submittedName>
        <fullName evidence="2">Helix-turn-helix domain-containing protein</fullName>
    </submittedName>
</protein>
<evidence type="ECO:0000256" key="1">
    <source>
        <dbReference type="SAM" id="MobiDB-lite"/>
    </source>
</evidence>
<organism evidence="2 3">
    <name type="scientific">Ancylobacter mangrovi</name>
    <dbReference type="NCBI Taxonomy" id="2972472"/>
    <lineage>
        <taxon>Bacteria</taxon>
        <taxon>Pseudomonadati</taxon>
        <taxon>Pseudomonadota</taxon>
        <taxon>Alphaproteobacteria</taxon>
        <taxon>Hyphomicrobiales</taxon>
        <taxon>Xanthobacteraceae</taxon>
        <taxon>Ancylobacter</taxon>
    </lineage>
</organism>
<dbReference type="Proteomes" id="UP001151088">
    <property type="component" value="Unassembled WGS sequence"/>
</dbReference>
<dbReference type="Gene3D" id="1.10.10.10">
    <property type="entry name" value="Winged helix-like DNA-binding domain superfamily/Winged helix DNA-binding domain"/>
    <property type="match status" value="1"/>
</dbReference>
<keyword evidence="3" id="KW-1185">Reference proteome</keyword>
<name>A0A9X2PKS3_9HYPH</name>
<gene>
    <name evidence="2" type="ORF">NVS89_22575</name>
</gene>
<sequence length="329" mass="36367">MSVQAVAWALDQYIRDAATKLVLISLANYADKKTGECWPTIARICEESCQSKSTVLRRLDWLVEHGLVVKSEMHETSGRQKANHYRLVLSRLLTQDDVASLQGHSENVREGGCQAETLPMQGEGVTVDTPEGVTADTPIEPLEEPKVTPIAPKGAGEANDRDEEFEEFLRAYDPPPMASRLTPRRHWNRLTADERKRAKAAIGPYRAACAAERPKPRKMLDPSAYLSRRIFDNFAGALKPRPPEAPAVAALRRSAGAAFAGARFVECGTAAWRAWEAVASEAAYPLRAVILPPRPMAGRDREMTGRYFPSEWPPTRDGPDLLQKAAGER</sequence>
<dbReference type="RefSeq" id="WP_258735037.1">
    <property type="nucleotide sequence ID" value="NZ_JANTHZ010000015.1"/>
</dbReference>
<feature type="region of interest" description="Disordered" evidence="1">
    <location>
        <begin position="300"/>
        <end position="329"/>
    </location>
</feature>
<dbReference type="AlphaFoldDB" id="A0A9X2PKS3"/>
<dbReference type="InterPro" id="IPR036388">
    <property type="entry name" value="WH-like_DNA-bd_sf"/>
</dbReference>
<reference evidence="2" key="1">
    <citation type="submission" date="2022-08" db="EMBL/GenBank/DDBJ databases">
        <authorList>
            <person name="Li F."/>
        </authorList>
    </citation>
    <scope>NUCLEOTIDE SEQUENCE</scope>
    <source>
        <strain evidence="2">MQZ15Z-1</strain>
    </source>
</reference>
<dbReference type="Pfam" id="PF13730">
    <property type="entry name" value="HTH_36"/>
    <property type="match status" value="1"/>
</dbReference>
<evidence type="ECO:0000313" key="2">
    <source>
        <dbReference type="EMBL" id="MCS0497880.1"/>
    </source>
</evidence>